<dbReference type="SMART" id="SM00842">
    <property type="entry name" value="FtsA"/>
    <property type="match status" value="1"/>
</dbReference>
<name>X1F8Y8_9ZZZZ</name>
<accession>X1F8Y8</accession>
<comment type="caution">
    <text evidence="2">The sequence shown here is derived from an EMBL/GenBank/DDBJ whole genome shotgun (WGS) entry which is preliminary data.</text>
</comment>
<dbReference type="AlphaFoldDB" id="X1F8Y8"/>
<dbReference type="GO" id="GO:0051301">
    <property type="term" value="P:cell division"/>
    <property type="evidence" value="ECO:0007669"/>
    <property type="project" value="InterPro"/>
</dbReference>
<evidence type="ECO:0000313" key="2">
    <source>
        <dbReference type="EMBL" id="GAH42086.1"/>
    </source>
</evidence>
<protein>
    <recommendedName>
        <fullName evidence="1">SHS2 domain-containing protein</fullName>
    </recommendedName>
</protein>
<organism evidence="2">
    <name type="scientific">marine sediment metagenome</name>
    <dbReference type="NCBI Taxonomy" id="412755"/>
    <lineage>
        <taxon>unclassified sequences</taxon>
        <taxon>metagenomes</taxon>
        <taxon>ecological metagenomes</taxon>
    </lineage>
</organism>
<dbReference type="SUPFAM" id="SSF53067">
    <property type="entry name" value="Actin-like ATPase domain"/>
    <property type="match status" value="1"/>
</dbReference>
<feature type="domain" description="SHS2" evidence="1">
    <location>
        <begin position="10"/>
        <end position="79"/>
    </location>
</feature>
<proteinExistence type="predicted"/>
<feature type="non-terminal residue" evidence="2">
    <location>
        <position position="79"/>
    </location>
</feature>
<dbReference type="InterPro" id="IPR043129">
    <property type="entry name" value="ATPase_NBD"/>
</dbReference>
<evidence type="ECO:0000259" key="1">
    <source>
        <dbReference type="SMART" id="SM00842"/>
    </source>
</evidence>
<dbReference type="EMBL" id="BARU01011169">
    <property type="protein sequence ID" value="GAH42086.1"/>
    <property type="molecule type" value="Genomic_DNA"/>
</dbReference>
<dbReference type="InterPro" id="IPR003494">
    <property type="entry name" value="SHS2_FtsA"/>
</dbReference>
<dbReference type="Gene3D" id="3.30.420.40">
    <property type="match status" value="1"/>
</dbReference>
<reference evidence="2" key="1">
    <citation type="journal article" date="2014" name="Front. Microbiol.">
        <title>High frequency of phylogenetically diverse reductive dehalogenase-homologous genes in deep subseafloor sedimentary metagenomes.</title>
        <authorList>
            <person name="Kawai M."/>
            <person name="Futagami T."/>
            <person name="Toyoda A."/>
            <person name="Takaki Y."/>
            <person name="Nishi S."/>
            <person name="Hori S."/>
            <person name="Arai W."/>
            <person name="Tsubouchi T."/>
            <person name="Morono Y."/>
            <person name="Uchiyama I."/>
            <person name="Ito T."/>
            <person name="Fujiyama A."/>
            <person name="Inagaki F."/>
            <person name="Takami H."/>
        </authorList>
    </citation>
    <scope>NUCLEOTIDE SEQUENCE</scope>
    <source>
        <strain evidence="2">Expedition CK06-06</strain>
    </source>
</reference>
<gene>
    <name evidence="2" type="ORF">S03H2_21057</name>
</gene>
<sequence length="79" mass="8524">MAKIRKQKPLVAIDIGSTKIVTLVGYKTGEETFDIIGKGEVVCDSMRKGVIVEIEEAISALSESLEEAERMSGLPIDDA</sequence>